<keyword evidence="4 6" id="KW-0460">Magnesium</keyword>
<accession>A0A0R2QFB8</accession>
<dbReference type="GO" id="GO:0009252">
    <property type="term" value="P:peptidoglycan biosynthetic process"/>
    <property type="evidence" value="ECO:0007669"/>
    <property type="project" value="TreeGrafter"/>
</dbReference>
<dbReference type="AlphaFoldDB" id="A0A0R2QFB8"/>
<feature type="domain" description="Alpha-D-phosphohexomutase alpha/beta/alpha" evidence="10">
    <location>
        <begin position="254"/>
        <end position="365"/>
    </location>
</feature>
<feature type="binding site" description="via phosphate group" evidence="6">
    <location>
        <position position="94"/>
    </location>
    <ligand>
        <name>Mg(2+)</name>
        <dbReference type="ChEBI" id="CHEBI:18420"/>
    </ligand>
</feature>
<dbReference type="GO" id="GO:0005975">
    <property type="term" value="P:carbohydrate metabolic process"/>
    <property type="evidence" value="ECO:0007669"/>
    <property type="project" value="InterPro"/>
</dbReference>
<evidence type="ECO:0000313" key="12">
    <source>
        <dbReference type="Proteomes" id="UP000051017"/>
    </source>
</evidence>
<dbReference type="InterPro" id="IPR005841">
    <property type="entry name" value="Alpha-D-phosphohexomutase_SF"/>
</dbReference>
<dbReference type="Gene3D" id="3.30.310.50">
    <property type="entry name" value="Alpha-D-phosphohexomutase, C-terminal domain"/>
    <property type="match status" value="1"/>
</dbReference>
<comment type="PTM">
    <text evidence="6">Activated by phosphorylation.</text>
</comment>
<dbReference type="FunFam" id="3.30.310.50:FF:000001">
    <property type="entry name" value="Phosphoglucosamine mutase"/>
    <property type="match status" value="1"/>
</dbReference>
<dbReference type="NCBIfam" id="TIGR01455">
    <property type="entry name" value="glmM"/>
    <property type="match status" value="1"/>
</dbReference>
<keyword evidence="2 6" id="KW-0597">Phosphoprotein</keyword>
<dbReference type="InterPro" id="IPR005844">
    <property type="entry name" value="A-D-PHexomutase_a/b/a-I"/>
</dbReference>
<feature type="binding site" evidence="6">
    <location>
        <position position="241"/>
    </location>
    <ligand>
        <name>Mg(2+)</name>
        <dbReference type="ChEBI" id="CHEBI:18420"/>
    </ligand>
</feature>
<feature type="domain" description="Alpha-D-phosphohexomutase alpha/beta/alpha" evidence="9">
    <location>
        <begin position="154"/>
        <end position="250"/>
    </location>
</feature>
<feature type="binding site" evidence="6">
    <location>
        <position position="237"/>
    </location>
    <ligand>
        <name>Mg(2+)</name>
        <dbReference type="ChEBI" id="CHEBI:18420"/>
    </ligand>
</feature>
<evidence type="ECO:0000256" key="1">
    <source>
        <dbReference type="ARBA" id="ARBA00010231"/>
    </source>
</evidence>
<feature type="binding site" evidence="6">
    <location>
        <position position="239"/>
    </location>
    <ligand>
        <name>Mg(2+)</name>
        <dbReference type="ChEBI" id="CHEBI:18420"/>
    </ligand>
</feature>
<evidence type="ECO:0000259" key="10">
    <source>
        <dbReference type="Pfam" id="PF02880"/>
    </source>
</evidence>
<dbReference type="InterPro" id="IPR050060">
    <property type="entry name" value="Phosphoglucosamine_mutase"/>
</dbReference>
<comment type="function">
    <text evidence="6">Catalyzes the conversion of glucosamine-6-phosphate to glucosamine-1-phosphate.</text>
</comment>
<dbReference type="InterPro" id="IPR006352">
    <property type="entry name" value="GlmM_bact"/>
</dbReference>
<dbReference type="GO" id="GO:0005829">
    <property type="term" value="C:cytosol"/>
    <property type="evidence" value="ECO:0007669"/>
    <property type="project" value="TreeGrafter"/>
</dbReference>
<sequence length="446" mass="46613">MLRFGTDGVRGVALTELTEQYVADLGRAAAEVLSLKHVVIGRDTRESGLVLQTALARGFAAGGATVELLGVSPTPAIAFAAAQRGCAGAAVTASHNPYADNGVKIFGISGIKLTDDQERMIEAAMVASDAKSVGEQSNSEPGTAITESIAAINDYRNSMESLVPSRAFADIRIVVDCANGAMSDVAPFVLAQLGATVIAIHCDPNGKNINAECGATYPKIIGEAVRLHQAAIGLAFDGDGDRVIGVDHVGNVVDGDHLLALAAIDMYERNVLEGNGVVVTVMTNAGFHEAMAKHGISVVTTPVGDRSVLIALDENNFSLGGEQSGHIIYRKDATTGDGLLAGVRLVDLVRRKNVTLQKLAQQAMTSLPQVLINVRVESVATDLVTEFAQEIAAAERDLNGVGRVLLRASGTEPLVRVMVEAQFEETANSVAQRLAASVVKRLGGSR</sequence>
<feature type="domain" description="Alpha-D-phosphohexomutase C-terminal" evidence="7">
    <location>
        <begin position="371"/>
        <end position="436"/>
    </location>
</feature>
<dbReference type="GO" id="GO:0004615">
    <property type="term" value="F:phosphomannomutase activity"/>
    <property type="evidence" value="ECO:0007669"/>
    <property type="project" value="TreeGrafter"/>
</dbReference>
<gene>
    <name evidence="6" type="primary">glmM</name>
    <name evidence="11" type="ORF">ABR75_04625</name>
</gene>
<evidence type="ECO:0000313" key="11">
    <source>
        <dbReference type="EMBL" id="KRO49016.1"/>
    </source>
</evidence>
<dbReference type="GO" id="GO:0000287">
    <property type="term" value="F:magnesium ion binding"/>
    <property type="evidence" value="ECO:0007669"/>
    <property type="project" value="UniProtKB-UniRule"/>
</dbReference>
<evidence type="ECO:0000256" key="2">
    <source>
        <dbReference type="ARBA" id="ARBA00022553"/>
    </source>
</evidence>
<dbReference type="HAMAP" id="MF_01554_B">
    <property type="entry name" value="GlmM_B"/>
    <property type="match status" value="1"/>
</dbReference>
<evidence type="ECO:0000256" key="3">
    <source>
        <dbReference type="ARBA" id="ARBA00022723"/>
    </source>
</evidence>
<dbReference type="InterPro" id="IPR005843">
    <property type="entry name" value="A-D-PHexomutase_C"/>
</dbReference>
<dbReference type="InterPro" id="IPR005845">
    <property type="entry name" value="A-D-PHexomutase_a/b/a-II"/>
</dbReference>
<dbReference type="PRINTS" id="PR00509">
    <property type="entry name" value="PGMPMM"/>
</dbReference>
<dbReference type="EC" id="5.4.2.10" evidence="6"/>
<comment type="caution">
    <text evidence="11">The sequence shown here is derived from an EMBL/GenBank/DDBJ whole genome shotgun (WGS) entry which is preliminary data.</text>
</comment>
<comment type="similarity">
    <text evidence="1 6">Belongs to the phosphohexose mutase family.</text>
</comment>
<evidence type="ECO:0000256" key="4">
    <source>
        <dbReference type="ARBA" id="ARBA00022842"/>
    </source>
</evidence>
<feature type="active site" description="Phosphoserine intermediate" evidence="6">
    <location>
        <position position="94"/>
    </location>
</feature>
<dbReference type="PANTHER" id="PTHR42946">
    <property type="entry name" value="PHOSPHOHEXOSE MUTASE"/>
    <property type="match status" value="1"/>
</dbReference>
<evidence type="ECO:0000256" key="6">
    <source>
        <dbReference type="HAMAP-Rule" id="MF_01554"/>
    </source>
</evidence>
<feature type="modified residue" description="Phosphoserine" evidence="6">
    <location>
        <position position="94"/>
    </location>
</feature>
<dbReference type="Proteomes" id="UP000051017">
    <property type="component" value="Unassembled WGS sequence"/>
</dbReference>
<proteinExistence type="inferred from homology"/>
<evidence type="ECO:0000259" key="8">
    <source>
        <dbReference type="Pfam" id="PF02878"/>
    </source>
</evidence>
<comment type="catalytic activity">
    <reaction evidence="6">
        <text>alpha-D-glucosamine 1-phosphate = D-glucosamine 6-phosphate</text>
        <dbReference type="Rhea" id="RHEA:23424"/>
        <dbReference type="ChEBI" id="CHEBI:58516"/>
        <dbReference type="ChEBI" id="CHEBI:58725"/>
        <dbReference type="EC" id="5.4.2.10"/>
    </reaction>
</comment>
<dbReference type="Pfam" id="PF02878">
    <property type="entry name" value="PGM_PMM_I"/>
    <property type="match status" value="1"/>
</dbReference>
<dbReference type="Gene3D" id="3.40.120.10">
    <property type="entry name" value="Alpha-D-Glucose-1,6-Bisphosphate, subunit A, domain 3"/>
    <property type="match status" value="3"/>
</dbReference>
<comment type="cofactor">
    <cofactor evidence="6">
        <name>Mg(2+)</name>
        <dbReference type="ChEBI" id="CHEBI:18420"/>
    </cofactor>
    <text evidence="6">Binds 1 Mg(2+) ion per subunit.</text>
</comment>
<dbReference type="EMBL" id="LIBJ01000049">
    <property type="protein sequence ID" value="KRO49016.1"/>
    <property type="molecule type" value="Genomic_DNA"/>
</dbReference>
<feature type="domain" description="Alpha-D-phosphohexomutase alpha/beta/alpha" evidence="8">
    <location>
        <begin position="3"/>
        <end position="128"/>
    </location>
</feature>
<dbReference type="GO" id="GO:0008966">
    <property type="term" value="F:phosphoglucosamine mutase activity"/>
    <property type="evidence" value="ECO:0007669"/>
    <property type="project" value="UniProtKB-UniRule"/>
</dbReference>
<dbReference type="PANTHER" id="PTHR42946:SF1">
    <property type="entry name" value="PHOSPHOGLUCOMUTASE (ALPHA-D-GLUCOSE-1,6-BISPHOSPHATE-DEPENDENT)"/>
    <property type="match status" value="1"/>
</dbReference>
<dbReference type="InterPro" id="IPR016055">
    <property type="entry name" value="A-D-PHexomutase_a/b/a-I/II/III"/>
</dbReference>
<dbReference type="Pfam" id="PF02879">
    <property type="entry name" value="PGM_PMM_II"/>
    <property type="match status" value="1"/>
</dbReference>
<organism evidence="11 12">
    <name type="scientific">Acidimicrobiia bacterium BACL6 MAG-120924-bin43</name>
    <dbReference type="NCBI Taxonomy" id="1655583"/>
    <lineage>
        <taxon>Bacteria</taxon>
        <taxon>Bacillati</taxon>
        <taxon>Actinomycetota</taxon>
        <taxon>Acidimicrobiia</taxon>
        <taxon>acIV cluster</taxon>
    </lineage>
</organism>
<reference evidence="11 12" key="1">
    <citation type="submission" date="2015-10" db="EMBL/GenBank/DDBJ databases">
        <title>Metagenome-Assembled Genomes uncover a global brackish microbiome.</title>
        <authorList>
            <person name="Hugerth L.W."/>
            <person name="Larsson J."/>
            <person name="Alneberg J."/>
            <person name="Lindh M.V."/>
            <person name="Legrand C."/>
            <person name="Pinhassi J."/>
            <person name="Andersson A.F."/>
        </authorList>
    </citation>
    <scope>NUCLEOTIDE SEQUENCE [LARGE SCALE GENOMIC DNA]</scope>
    <source>
        <strain evidence="11">BACL6 MAG-120924-bin43</strain>
    </source>
</reference>
<keyword evidence="3 6" id="KW-0479">Metal-binding</keyword>
<protein>
    <recommendedName>
        <fullName evidence="6">Phosphoglucosamine mutase</fullName>
        <ecNumber evidence="6">5.4.2.10</ecNumber>
    </recommendedName>
</protein>
<dbReference type="FunFam" id="3.40.120.10:FF:000003">
    <property type="entry name" value="Phosphoglucosamine mutase"/>
    <property type="match status" value="1"/>
</dbReference>
<dbReference type="InterPro" id="IPR005846">
    <property type="entry name" value="A-D-PHexomutase_a/b/a-III"/>
</dbReference>
<evidence type="ECO:0000259" key="7">
    <source>
        <dbReference type="Pfam" id="PF00408"/>
    </source>
</evidence>
<evidence type="ECO:0000256" key="5">
    <source>
        <dbReference type="ARBA" id="ARBA00023235"/>
    </source>
</evidence>
<dbReference type="Pfam" id="PF02880">
    <property type="entry name" value="PGM_PMM_III"/>
    <property type="match status" value="1"/>
</dbReference>
<dbReference type="InterPro" id="IPR036900">
    <property type="entry name" value="A-D-PHexomutase_C_sf"/>
</dbReference>
<dbReference type="GO" id="GO:0006048">
    <property type="term" value="P:UDP-N-acetylglucosamine biosynthetic process"/>
    <property type="evidence" value="ECO:0007669"/>
    <property type="project" value="TreeGrafter"/>
</dbReference>
<evidence type="ECO:0000259" key="9">
    <source>
        <dbReference type="Pfam" id="PF02879"/>
    </source>
</evidence>
<dbReference type="Pfam" id="PF00408">
    <property type="entry name" value="PGM_PMM_IV"/>
    <property type="match status" value="1"/>
</dbReference>
<name>A0A0R2QFB8_9ACTN</name>
<keyword evidence="5 6" id="KW-0413">Isomerase</keyword>
<dbReference type="SUPFAM" id="SSF53738">
    <property type="entry name" value="Phosphoglucomutase, first 3 domains"/>
    <property type="match status" value="3"/>
</dbReference>
<dbReference type="SUPFAM" id="SSF55957">
    <property type="entry name" value="Phosphoglucomutase, C-terminal domain"/>
    <property type="match status" value="1"/>
</dbReference>